<gene>
    <name evidence="1" type="ORF">BAU06_09170</name>
</gene>
<reference evidence="1 2" key="1">
    <citation type="submission" date="2016-06" db="EMBL/GenBank/DDBJ databases">
        <title>Complete genome sequences of Bordetella bronchialis and Bordetella flabilis.</title>
        <authorList>
            <person name="LiPuma J.J."/>
            <person name="Spilker T."/>
        </authorList>
    </citation>
    <scope>NUCLEOTIDE SEQUENCE [LARGE SCALE GENOMIC DNA]</scope>
    <source>
        <strain evidence="1 2">AU3182</strain>
    </source>
</reference>
<dbReference type="RefSeq" id="WP_066347477.1">
    <property type="nucleotide sequence ID" value="NZ_CBCSFJ010000005.1"/>
</dbReference>
<organism evidence="1 2">
    <name type="scientific">Bordetella bronchialis</name>
    <dbReference type="NCBI Taxonomy" id="463025"/>
    <lineage>
        <taxon>Bacteria</taxon>
        <taxon>Pseudomonadati</taxon>
        <taxon>Pseudomonadota</taxon>
        <taxon>Betaproteobacteria</taxon>
        <taxon>Burkholderiales</taxon>
        <taxon>Alcaligenaceae</taxon>
        <taxon>Bordetella</taxon>
    </lineage>
</organism>
<dbReference type="EMBL" id="CP016170">
    <property type="protein sequence ID" value="ANN66441.1"/>
    <property type="molecule type" value="Genomic_DNA"/>
</dbReference>
<evidence type="ECO:0000313" key="2">
    <source>
        <dbReference type="Proteomes" id="UP000091897"/>
    </source>
</evidence>
<dbReference type="Proteomes" id="UP000091897">
    <property type="component" value="Chromosome"/>
</dbReference>
<sequence>MAKRDYPLRFQCAHPDCRESVTYRFSTIRDLRGSHEFKWYSGGKWKCSRHDKPNEVLGLDNLETRYECVSREESHGRYWGNFGFMFGPGFKAWPKDFPAGTKIIVTARIELPPEDA</sequence>
<evidence type="ECO:0000313" key="1">
    <source>
        <dbReference type="EMBL" id="ANN66441.1"/>
    </source>
</evidence>
<proteinExistence type="predicted"/>
<name>A0ABN4QZR6_9BORD</name>
<keyword evidence="2" id="KW-1185">Reference proteome</keyword>
<protein>
    <submittedName>
        <fullName evidence="1">Uncharacterized protein</fullName>
    </submittedName>
</protein>
<accession>A0ABN4QZR6</accession>